<accession>A0A0G1Z3A8</accession>
<dbReference type="CDD" id="cd00093">
    <property type="entry name" value="HTH_XRE"/>
    <property type="match status" value="1"/>
</dbReference>
<reference evidence="1 2" key="1">
    <citation type="journal article" date="2015" name="Nature">
        <title>rRNA introns, odd ribosomes, and small enigmatic genomes across a large radiation of phyla.</title>
        <authorList>
            <person name="Brown C.T."/>
            <person name="Hug L.A."/>
            <person name="Thomas B.C."/>
            <person name="Sharon I."/>
            <person name="Castelle C.J."/>
            <person name="Singh A."/>
            <person name="Wilkins M.J."/>
            <person name="Williams K.H."/>
            <person name="Banfield J.F."/>
        </authorList>
    </citation>
    <scope>NUCLEOTIDE SEQUENCE [LARGE SCALE GENOMIC DNA]</scope>
</reference>
<dbReference type="EMBL" id="LCQD01000003">
    <property type="protein sequence ID" value="KKW13259.1"/>
    <property type="molecule type" value="Genomic_DNA"/>
</dbReference>
<dbReference type="SUPFAM" id="SSF47413">
    <property type="entry name" value="lambda repressor-like DNA-binding domains"/>
    <property type="match status" value="1"/>
</dbReference>
<proteinExistence type="predicted"/>
<dbReference type="GO" id="GO:0003677">
    <property type="term" value="F:DNA binding"/>
    <property type="evidence" value="ECO:0007669"/>
    <property type="project" value="InterPro"/>
</dbReference>
<name>A0A0G1Z3A8_9BACT</name>
<dbReference type="Gene3D" id="1.10.260.40">
    <property type="entry name" value="lambda repressor-like DNA-binding domains"/>
    <property type="match status" value="1"/>
</dbReference>
<sequence>MDDLVVSKLDTLLAQVADLSEYLKTHLGDKRSIRPVPRLAVRLSPEQVRAARTVLQMDQQSFAEVLGIHHASTVSRWERRNGACKINKVYSNTILTLVREKLTEEDLPTGASDKAVVDYLESVLVDYKGDD</sequence>
<protein>
    <submittedName>
        <fullName evidence="1">Uncharacterized protein</fullName>
    </submittedName>
</protein>
<gene>
    <name evidence="1" type="ORF">UY48_C0003G0081</name>
</gene>
<evidence type="ECO:0000313" key="1">
    <source>
        <dbReference type="EMBL" id="KKW13259.1"/>
    </source>
</evidence>
<dbReference type="InterPro" id="IPR001387">
    <property type="entry name" value="Cro/C1-type_HTH"/>
</dbReference>
<organism evidence="1 2">
    <name type="scientific">Candidatus Gottesmanbacteria bacterium GW2011_GWB1_49_7</name>
    <dbReference type="NCBI Taxonomy" id="1618448"/>
    <lineage>
        <taxon>Bacteria</taxon>
        <taxon>Candidatus Gottesmaniibacteriota</taxon>
    </lineage>
</organism>
<dbReference type="Proteomes" id="UP000034588">
    <property type="component" value="Unassembled WGS sequence"/>
</dbReference>
<comment type="caution">
    <text evidence="1">The sequence shown here is derived from an EMBL/GenBank/DDBJ whole genome shotgun (WGS) entry which is preliminary data.</text>
</comment>
<dbReference type="AlphaFoldDB" id="A0A0G1Z3A8"/>
<dbReference type="InterPro" id="IPR010982">
    <property type="entry name" value="Lambda_DNA-bd_dom_sf"/>
</dbReference>
<evidence type="ECO:0000313" key="2">
    <source>
        <dbReference type="Proteomes" id="UP000034588"/>
    </source>
</evidence>